<dbReference type="InterPro" id="IPR041010">
    <property type="entry name" value="Znf-ACC"/>
</dbReference>
<evidence type="ECO:0000256" key="11">
    <source>
        <dbReference type="ARBA" id="ARBA00023098"/>
    </source>
</evidence>
<evidence type="ECO:0000256" key="10">
    <source>
        <dbReference type="ARBA" id="ARBA00022840"/>
    </source>
</evidence>
<name>A0A4D6X3K7_9FLOR</name>
<comment type="subunit">
    <text evidence="13">Acetyl-CoA carboxylase is a heterohexamer composed of biotin carboxyl carrier protein (AccB), biotin carboxylase (AccC) and two subunits each of ACCase subunit alpha (AccA) and ACCase subunit beta (AccD).</text>
</comment>
<comment type="pathway">
    <text evidence="13">Lipid metabolism; malonyl-CoA biosynthesis; malonyl-CoA from acetyl-CoA: step 1/1.</text>
</comment>
<dbReference type="GO" id="GO:0003989">
    <property type="term" value="F:acetyl-CoA carboxylase activity"/>
    <property type="evidence" value="ECO:0007669"/>
    <property type="project" value="InterPro"/>
</dbReference>
<evidence type="ECO:0000256" key="6">
    <source>
        <dbReference type="ARBA" id="ARBA00022741"/>
    </source>
</evidence>
<dbReference type="PANTHER" id="PTHR42995">
    <property type="entry name" value="ACETYL-COENZYME A CARBOXYLASE CARBOXYL TRANSFERASE SUBUNIT BETA, CHLOROPLASTIC"/>
    <property type="match status" value="1"/>
</dbReference>
<protein>
    <recommendedName>
        <fullName evidence="13">Acetyl-coenzyme A carboxylase carboxyl transferase subunit beta</fullName>
        <shortName evidence="13">ACCase subunit beta</shortName>
        <shortName evidence="13">Acetyl-CoA carboxylase carboxyltransferase subunit beta</shortName>
        <ecNumber evidence="13">2.1.3.15</ecNumber>
    </recommendedName>
</protein>
<dbReference type="InterPro" id="IPR029045">
    <property type="entry name" value="ClpP/crotonase-like_dom_sf"/>
</dbReference>
<keyword evidence="5 13" id="KW-0479">Metal-binding</keyword>
<keyword evidence="11 13" id="KW-0443">Lipid metabolism</keyword>
<dbReference type="GO" id="GO:2001295">
    <property type="term" value="P:malonyl-CoA biosynthetic process"/>
    <property type="evidence" value="ECO:0007669"/>
    <property type="project" value="UniProtKB-UniRule"/>
</dbReference>
<evidence type="ECO:0000256" key="4">
    <source>
        <dbReference type="ARBA" id="ARBA00022679"/>
    </source>
</evidence>
<dbReference type="PROSITE" id="PS50980">
    <property type="entry name" value="COA_CT_NTER"/>
    <property type="match status" value="1"/>
</dbReference>
<dbReference type="GO" id="GO:0009317">
    <property type="term" value="C:acetyl-CoA carboxylase complex"/>
    <property type="evidence" value="ECO:0007669"/>
    <property type="project" value="InterPro"/>
</dbReference>
<feature type="binding site" evidence="13">
    <location>
        <position position="56"/>
    </location>
    <ligand>
        <name>Zn(2+)</name>
        <dbReference type="ChEBI" id="CHEBI:29105"/>
    </ligand>
</feature>
<reference evidence="15" key="1">
    <citation type="journal article" date="2019" name="Mol. Phylogenet. Evol.">
        <title>Morphological evolution and classification of the red algal order Ceramiales inferred using plastid phylogenomics.</title>
        <authorList>
            <person name="Diaz-Tapia P."/>
            <person name="Pasella M.M."/>
            <person name="Verbruggen H."/>
            <person name="Maggs C.A."/>
        </authorList>
    </citation>
    <scope>NUCLEOTIDE SEQUENCE</scope>
    <source>
        <strain evidence="15">PD2949_1</strain>
    </source>
</reference>
<reference evidence="15" key="2">
    <citation type="submission" date="2019-04" db="EMBL/GenBank/DDBJ databases">
        <authorList>
            <person name="Pasella M."/>
        </authorList>
    </citation>
    <scope>NUCLEOTIDE SEQUENCE</scope>
    <source>
        <strain evidence="15">PD2949_1</strain>
    </source>
</reference>
<dbReference type="Pfam" id="PF17848">
    <property type="entry name" value="Zn_ribbon_ACC"/>
    <property type="match status" value="1"/>
</dbReference>
<evidence type="ECO:0000256" key="1">
    <source>
        <dbReference type="ARBA" id="ARBA00004496"/>
    </source>
</evidence>
<dbReference type="GO" id="GO:0008270">
    <property type="term" value="F:zinc ion binding"/>
    <property type="evidence" value="ECO:0007669"/>
    <property type="project" value="UniProtKB-UniRule"/>
</dbReference>
<evidence type="ECO:0000256" key="13">
    <source>
        <dbReference type="HAMAP-Rule" id="MF_01395"/>
    </source>
</evidence>
<evidence type="ECO:0000256" key="12">
    <source>
        <dbReference type="ARBA" id="ARBA00023160"/>
    </source>
</evidence>
<feature type="binding site" evidence="13">
    <location>
        <position position="34"/>
    </location>
    <ligand>
        <name>Zn(2+)</name>
        <dbReference type="ChEBI" id="CHEBI:29105"/>
    </ligand>
</feature>
<keyword evidence="7 13" id="KW-0863">Zinc-finger</keyword>
<dbReference type="UniPathway" id="UPA00655">
    <property type="reaction ID" value="UER00711"/>
</dbReference>
<keyword evidence="4 13" id="KW-0808">Transferase</keyword>
<gene>
    <name evidence="13 15" type="primary">accD</name>
</gene>
<comment type="subunit">
    <text evidence="2">Acetyl-CoA carboxylase is a heterohexamer composed of biotin carboxyl carrier protein, biotin carboxylase and 2 subunits each of ACCase subunit alpha and ACCase plastid-coded subunit beta (accD).</text>
</comment>
<comment type="catalytic activity">
    <reaction evidence="13">
        <text>N(6)-carboxybiotinyl-L-lysyl-[protein] + acetyl-CoA = N(6)-biotinyl-L-lysyl-[protein] + malonyl-CoA</text>
        <dbReference type="Rhea" id="RHEA:54728"/>
        <dbReference type="Rhea" id="RHEA-COMP:10505"/>
        <dbReference type="Rhea" id="RHEA-COMP:10506"/>
        <dbReference type="ChEBI" id="CHEBI:57288"/>
        <dbReference type="ChEBI" id="CHEBI:57384"/>
        <dbReference type="ChEBI" id="CHEBI:83144"/>
        <dbReference type="ChEBI" id="CHEBI:83145"/>
        <dbReference type="EC" id="2.1.3.15"/>
    </reaction>
</comment>
<dbReference type="GO" id="GO:0006633">
    <property type="term" value="P:fatty acid biosynthetic process"/>
    <property type="evidence" value="ECO:0007669"/>
    <property type="project" value="UniProtKB-KW"/>
</dbReference>
<evidence type="ECO:0000256" key="8">
    <source>
        <dbReference type="ARBA" id="ARBA00022832"/>
    </source>
</evidence>
<dbReference type="GO" id="GO:0016743">
    <property type="term" value="F:carboxyl- or carbamoyltransferase activity"/>
    <property type="evidence" value="ECO:0007669"/>
    <property type="project" value="UniProtKB-UniRule"/>
</dbReference>
<dbReference type="Gene3D" id="3.90.226.10">
    <property type="entry name" value="2-enoyl-CoA Hydratase, Chain A, domain 1"/>
    <property type="match status" value="1"/>
</dbReference>
<comment type="cofactor">
    <cofactor evidence="13">
        <name>Zn(2+)</name>
        <dbReference type="ChEBI" id="CHEBI:29105"/>
    </cofactor>
    <text evidence="13">Binds 1 zinc ion per subunit.</text>
</comment>
<proteinExistence type="inferred from homology"/>
<feature type="zinc finger region" description="C4-type" evidence="13">
    <location>
        <begin position="34"/>
        <end position="56"/>
    </location>
</feature>
<keyword evidence="12 13" id="KW-0275">Fatty acid biosynthesis</keyword>
<dbReference type="PANTHER" id="PTHR42995:SF5">
    <property type="entry name" value="ACETYL-COENZYME A CARBOXYLASE CARBOXYL TRANSFERASE SUBUNIT BETA, CHLOROPLASTIC"/>
    <property type="match status" value="1"/>
</dbReference>
<dbReference type="EC" id="2.1.3.15" evidence="13"/>
<comment type="function">
    <text evidence="13">Component of the acetyl coenzyme A carboxylase (ACC) complex. Biotin carboxylase (BC) catalyzes the carboxylation of biotin on its carrier protein (BCCP) and then the CO(2) group is transferred by the transcarboxylase to acetyl-CoA to form malonyl-CoA.</text>
</comment>
<keyword evidence="3 13" id="KW-0444">Lipid biosynthesis</keyword>
<keyword evidence="6 13" id="KW-0547">Nucleotide-binding</keyword>
<evidence type="ECO:0000313" key="15">
    <source>
        <dbReference type="EMBL" id="QCI08305.1"/>
    </source>
</evidence>
<evidence type="ECO:0000256" key="7">
    <source>
        <dbReference type="ARBA" id="ARBA00022771"/>
    </source>
</evidence>
<organism evidence="15">
    <name type="scientific">Ptilothamnion sphaericum</name>
    <dbReference type="NCBI Taxonomy" id="1498216"/>
    <lineage>
        <taxon>Eukaryota</taxon>
        <taxon>Rhodophyta</taxon>
        <taxon>Florideophyceae</taxon>
        <taxon>Rhodymeniophycidae</taxon>
        <taxon>Ceramiales</taxon>
        <taxon>Wrangeliaceae</taxon>
        <taxon>Ptilothamnion</taxon>
    </lineage>
</organism>
<keyword evidence="9 13" id="KW-0862">Zinc</keyword>
<feature type="binding site" evidence="13">
    <location>
        <position position="37"/>
    </location>
    <ligand>
        <name>Zn(2+)</name>
        <dbReference type="ChEBI" id="CHEBI:29105"/>
    </ligand>
</feature>
<dbReference type="AlphaFoldDB" id="A0A4D6X3K7"/>
<comment type="similarity">
    <text evidence="13">Belongs to the AccD/PCCB family.</text>
</comment>
<dbReference type="NCBIfam" id="TIGR00515">
    <property type="entry name" value="accD"/>
    <property type="match status" value="1"/>
</dbReference>
<dbReference type="GO" id="GO:0005524">
    <property type="term" value="F:ATP binding"/>
    <property type="evidence" value="ECO:0007669"/>
    <property type="project" value="UniProtKB-KW"/>
</dbReference>
<dbReference type="InterPro" id="IPR034733">
    <property type="entry name" value="AcCoA_carboxyl_beta"/>
</dbReference>
<dbReference type="HAMAP" id="MF_01395">
    <property type="entry name" value="AcetylCoA_CT_beta"/>
    <property type="match status" value="1"/>
</dbReference>
<accession>A0A4D6X3K7</accession>
<comment type="subcellular location">
    <subcellularLocation>
        <location evidence="1">Cytoplasm</location>
    </subcellularLocation>
</comment>
<evidence type="ECO:0000256" key="2">
    <source>
        <dbReference type="ARBA" id="ARBA00011842"/>
    </source>
</evidence>
<keyword evidence="15" id="KW-0934">Plastid</keyword>
<dbReference type="InterPro" id="IPR000438">
    <property type="entry name" value="Acetyl_CoA_COase_Trfase_b_su"/>
</dbReference>
<sequence>MSLSDWLLQKRNILLKSNIKQNCFKFPEGLWIKCIHCNFLMYHKTLEKNYKVCPQCNYHFPTSSQDRIYYLFDFNTWTPLNVNLSSTDPLGFSDKKLYSKRLKETKLKTGLYDAVQTGIAYINNIKVACAIMDFRFMGGSMGSVVGEKITRLIEQATLLKIPLIILCASGGARMQEGMLSLMQMAKISSALYKHREKGLVYFTILTSPTTGGVTASFAMLGDLILAEPQALIAFAGRRVIEQTIKEDLPDDFQTSEYLFNHGFIDLIISRTELRCKLAQLLLFYKNSK</sequence>
<evidence type="ECO:0000256" key="9">
    <source>
        <dbReference type="ARBA" id="ARBA00022833"/>
    </source>
</evidence>
<dbReference type="Pfam" id="PF01039">
    <property type="entry name" value="Carboxyl_trans"/>
    <property type="match status" value="1"/>
</dbReference>
<dbReference type="InterPro" id="IPR011762">
    <property type="entry name" value="COA_CT_N"/>
</dbReference>
<keyword evidence="10 13" id="KW-0067">ATP-binding</keyword>
<dbReference type="PRINTS" id="PR01070">
    <property type="entry name" value="ACCCTRFRASEB"/>
</dbReference>
<dbReference type="SUPFAM" id="SSF52096">
    <property type="entry name" value="ClpP/crotonase"/>
    <property type="match status" value="1"/>
</dbReference>
<geneLocation type="plastid" evidence="15"/>
<feature type="binding site" evidence="13">
    <location>
        <position position="53"/>
    </location>
    <ligand>
        <name>Zn(2+)</name>
        <dbReference type="ChEBI" id="CHEBI:29105"/>
    </ligand>
</feature>
<evidence type="ECO:0000256" key="5">
    <source>
        <dbReference type="ARBA" id="ARBA00022723"/>
    </source>
</evidence>
<evidence type="ECO:0000259" key="14">
    <source>
        <dbReference type="PROSITE" id="PS50980"/>
    </source>
</evidence>
<feature type="domain" description="CoA carboxyltransferase N-terminal" evidence="14">
    <location>
        <begin position="30"/>
        <end position="288"/>
    </location>
</feature>
<keyword evidence="8 13" id="KW-0276">Fatty acid metabolism</keyword>
<dbReference type="EMBL" id="MK814727">
    <property type="protein sequence ID" value="QCI08305.1"/>
    <property type="molecule type" value="Genomic_DNA"/>
</dbReference>
<evidence type="ECO:0000256" key="3">
    <source>
        <dbReference type="ARBA" id="ARBA00022516"/>
    </source>
</evidence>